<dbReference type="Proteomes" id="UP000704712">
    <property type="component" value="Unassembled WGS sequence"/>
</dbReference>
<proteinExistence type="predicted"/>
<dbReference type="AlphaFoldDB" id="A0A8S9URE7"/>
<accession>A0A8S9URE7</accession>
<evidence type="ECO:0000313" key="1">
    <source>
        <dbReference type="EMBL" id="KAF4141932.1"/>
    </source>
</evidence>
<sequence length="63" mass="6999">MLVMKRRQCIDNLDEFADSKFPSTAYLVMENYASGTNCQALSIGTINVADGKCHLNATDDSYF</sequence>
<comment type="caution">
    <text evidence="1">The sequence shown here is derived from an EMBL/GenBank/DDBJ whole genome shotgun (WGS) entry which is preliminary data.</text>
</comment>
<dbReference type="EMBL" id="JAACNO010001230">
    <property type="protein sequence ID" value="KAF4141932.1"/>
    <property type="molecule type" value="Genomic_DNA"/>
</dbReference>
<organism evidence="1 2">
    <name type="scientific">Phytophthora infestans</name>
    <name type="common">Potato late blight agent</name>
    <name type="synonym">Botrytis infestans</name>
    <dbReference type="NCBI Taxonomy" id="4787"/>
    <lineage>
        <taxon>Eukaryota</taxon>
        <taxon>Sar</taxon>
        <taxon>Stramenopiles</taxon>
        <taxon>Oomycota</taxon>
        <taxon>Peronosporomycetes</taxon>
        <taxon>Peronosporales</taxon>
        <taxon>Peronosporaceae</taxon>
        <taxon>Phytophthora</taxon>
    </lineage>
</organism>
<evidence type="ECO:0000313" key="2">
    <source>
        <dbReference type="Proteomes" id="UP000704712"/>
    </source>
</evidence>
<protein>
    <submittedName>
        <fullName evidence="1">Uncharacterized protein</fullName>
    </submittedName>
</protein>
<reference evidence="1" key="1">
    <citation type="submission" date="2020-03" db="EMBL/GenBank/DDBJ databases">
        <title>Hybrid Assembly of Korean Phytophthora infestans isolates.</title>
        <authorList>
            <person name="Prokchorchik M."/>
            <person name="Lee Y."/>
            <person name="Seo J."/>
            <person name="Cho J.-H."/>
            <person name="Park Y.-E."/>
            <person name="Jang D.-C."/>
            <person name="Im J.-S."/>
            <person name="Choi J.-G."/>
            <person name="Park H.-J."/>
            <person name="Lee G.-B."/>
            <person name="Lee Y.-G."/>
            <person name="Hong S.-Y."/>
            <person name="Cho K."/>
            <person name="Sohn K.H."/>
        </authorList>
    </citation>
    <scope>NUCLEOTIDE SEQUENCE</scope>
    <source>
        <strain evidence="1">KR_2_A2</strain>
    </source>
</reference>
<gene>
    <name evidence="1" type="ORF">GN958_ATG08821</name>
</gene>
<name>A0A8S9URE7_PHYIN</name>